<evidence type="ECO:0000313" key="1">
    <source>
        <dbReference type="EMBL" id="CAD7703285.1"/>
    </source>
</evidence>
<dbReference type="AlphaFoldDB" id="A0A8S1JAN4"/>
<dbReference type="Proteomes" id="UP000708148">
    <property type="component" value="Unassembled WGS sequence"/>
</dbReference>
<accession>A0A8S1JAN4</accession>
<proteinExistence type="predicted"/>
<gene>
    <name evidence="1" type="ORF">OSTQU699_LOCUS8642</name>
</gene>
<protein>
    <submittedName>
        <fullName evidence="1">Uncharacterized protein</fullName>
    </submittedName>
</protein>
<keyword evidence="2" id="KW-1185">Reference proteome</keyword>
<sequence>MRFHRPATALRARDHGVHHRHVPCLLDILGWRSRVDVTFTQTWVVGRVGIPNFDIASVYNFKDSGVLVPTALKSACMADTGVLVSQPRSAVVLFHLFNTTGSCC</sequence>
<reference evidence="1" key="1">
    <citation type="submission" date="2020-12" db="EMBL/GenBank/DDBJ databases">
        <authorList>
            <person name="Iha C."/>
        </authorList>
    </citation>
    <scope>NUCLEOTIDE SEQUENCE</scope>
</reference>
<evidence type="ECO:0000313" key="2">
    <source>
        <dbReference type="Proteomes" id="UP000708148"/>
    </source>
</evidence>
<comment type="caution">
    <text evidence="1">The sequence shown here is derived from an EMBL/GenBank/DDBJ whole genome shotgun (WGS) entry which is preliminary data.</text>
</comment>
<organism evidence="1 2">
    <name type="scientific">Ostreobium quekettii</name>
    <dbReference type="NCBI Taxonomy" id="121088"/>
    <lineage>
        <taxon>Eukaryota</taxon>
        <taxon>Viridiplantae</taxon>
        <taxon>Chlorophyta</taxon>
        <taxon>core chlorophytes</taxon>
        <taxon>Ulvophyceae</taxon>
        <taxon>TCBD clade</taxon>
        <taxon>Bryopsidales</taxon>
        <taxon>Ostreobineae</taxon>
        <taxon>Ostreobiaceae</taxon>
        <taxon>Ostreobium</taxon>
    </lineage>
</organism>
<dbReference type="EMBL" id="CAJHUC010002140">
    <property type="protein sequence ID" value="CAD7703285.1"/>
    <property type="molecule type" value="Genomic_DNA"/>
</dbReference>
<name>A0A8S1JAN4_9CHLO</name>